<accession>A0A0M3IR59</accession>
<keyword evidence="1" id="KW-0472">Membrane</keyword>
<evidence type="ECO:0000313" key="2">
    <source>
        <dbReference type="Proteomes" id="UP000036681"/>
    </source>
</evidence>
<name>A0A0M3IR59_ASCLU</name>
<dbReference type="Proteomes" id="UP000036681">
    <property type="component" value="Unplaced"/>
</dbReference>
<evidence type="ECO:0000256" key="1">
    <source>
        <dbReference type="SAM" id="Phobius"/>
    </source>
</evidence>
<sequence>MSSSPSRFHAHLPWRRRFPWVHFPSGHALTLVHQQHCPSNPLLQYHHRRSSDPKLHHKPPRPPLSPYFLLALPLHSFSCALYLLSLPR</sequence>
<reference evidence="3" key="1">
    <citation type="submission" date="2017-02" db="UniProtKB">
        <authorList>
            <consortium name="WormBaseParasite"/>
        </authorList>
    </citation>
    <scope>IDENTIFICATION</scope>
</reference>
<dbReference type="AlphaFoldDB" id="A0A0M3IR59"/>
<organism evidence="2 3">
    <name type="scientific">Ascaris lumbricoides</name>
    <name type="common">Giant roundworm</name>
    <dbReference type="NCBI Taxonomy" id="6252"/>
    <lineage>
        <taxon>Eukaryota</taxon>
        <taxon>Metazoa</taxon>
        <taxon>Ecdysozoa</taxon>
        <taxon>Nematoda</taxon>
        <taxon>Chromadorea</taxon>
        <taxon>Rhabditida</taxon>
        <taxon>Spirurina</taxon>
        <taxon>Ascaridomorpha</taxon>
        <taxon>Ascaridoidea</taxon>
        <taxon>Ascarididae</taxon>
        <taxon>Ascaris</taxon>
    </lineage>
</organism>
<keyword evidence="1" id="KW-1133">Transmembrane helix</keyword>
<feature type="transmembrane region" description="Helical" evidence="1">
    <location>
        <begin position="64"/>
        <end position="84"/>
    </location>
</feature>
<evidence type="ECO:0000313" key="3">
    <source>
        <dbReference type="WBParaSite" id="ALUE_0002123701-mRNA-1"/>
    </source>
</evidence>
<keyword evidence="1" id="KW-0812">Transmembrane</keyword>
<proteinExistence type="predicted"/>
<keyword evidence="2" id="KW-1185">Reference proteome</keyword>
<dbReference type="WBParaSite" id="ALUE_0002123701-mRNA-1">
    <property type="protein sequence ID" value="ALUE_0002123701-mRNA-1"/>
    <property type="gene ID" value="ALUE_0002123701"/>
</dbReference>
<protein>
    <submittedName>
        <fullName evidence="3">Uncharacterized protein</fullName>
    </submittedName>
</protein>